<dbReference type="RefSeq" id="WP_242006828.1">
    <property type="nucleotide sequence ID" value="NZ_VLKP01000007.1"/>
</dbReference>
<proteinExistence type="predicted"/>
<evidence type="ECO:0000313" key="2">
    <source>
        <dbReference type="EMBL" id="TWI10383.1"/>
    </source>
</evidence>
<comment type="caution">
    <text evidence="2">The sequence shown here is derived from an EMBL/GenBank/DDBJ whole genome shotgun (WGS) entry which is preliminary data.</text>
</comment>
<reference evidence="2 3" key="1">
    <citation type="journal article" date="2015" name="Stand. Genomic Sci.">
        <title>Genomic Encyclopedia of Bacterial and Archaeal Type Strains, Phase III: the genomes of soil and plant-associated and newly described type strains.</title>
        <authorList>
            <person name="Whitman W.B."/>
            <person name="Woyke T."/>
            <person name="Klenk H.P."/>
            <person name="Zhou Y."/>
            <person name="Lilburn T.G."/>
            <person name="Beck B.J."/>
            <person name="De Vos P."/>
            <person name="Vandamme P."/>
            <person name="Eisen J.A."/>
            <person name="Garrity G."/>
            <person name="Hugenholtz P."/>
            <person name="Kyrpides N.C."/>
        </authorList>
    </citation>
    <scope>NUCLEOTIDE SEQUENCE [LARGE SCALE GENOMIC DNA]</scope>
    <source>
        <strain evidence="2 3">CGMCC 1.10136</strain>
    </source>
</reference>
<evidence type="ECO:0008006" key="4">
    <source>
        <dbReference type="Google" id="ProtNLM"/>
    </source>
</evidence>
<organism evidence="2 3">
    <name type="scientific">Aerolutibacter ruishenii</name>
    <dbReference type="NCBI Taxonomy" id="686800"/>
    <lineage>
        <taxon>Bacteria</taxon>
        <taxon>Pseudomonadati</taxon>
        <taxon>Pseudomonadota</taxon>
        <taxon>Gammaproteobacteria</taxon>
        <taxon>Lysobacterales</taxon>
        <taxon>Lysobacteraceae</taxon>
        <taxon>Aerolutibacter</taxon>
    </lineage>
</organism>
<sequence length="173" mass="18445">MRALAPLLIAAIAAASLCPTTASAGQTPQINRPIAVPQAIGALHTLRVIPEACTRIQGRFTGDPANPYEFAMVRTAAHCQARARVVDAATASPQDRPGWLYVDQVRVPSAACGSLQAEVRIWRHDARGAVPPRLDAQGRSRLYLKDSLDVRRQGAADLPVYAVETKVGGKGCE</sequence>
<accession>A0A562LS45</accession>
<gene>
    <name evidence="2" type="ORF">IP93_01963</name>
</gene>
<dbReference type="EMBL" id="VLKP01000007">
    <property type="protein sequence ID" value="TWI10383.1"/>
    <property type="molecule type" value="Genomic_DNA"/>
</dbReference>
<dbReference type="Proteomes" id="UP000316471">
    <property type="component" value="Unassembled WGS sequence"/>
</dbReference>
<feature type="chain" id="PRO_5021738322" description="Secreted protein" evidence="1">
    <location>
        <begin position="25"/>
        <end position="173"/>
    </location>
</feature>
<evidence type="ECO:0000256" key="1">
    <source>
        <dbReference type="SAM" id="SignalP"/>
    </source>
</evidence>
<protein>
    <recommendedName>
        <fullName evidence="4">Secreted protein</fullName>
    </recommendedName>
</protein>
<name>A0A562LS45_9GAMM</name>
<keyword evidence="1" id="KW-0732">Signal</keyword>
<keyword evidence="3" id="KW-1185">Reference proteome</keyword>
<feature type="signal peptide" evidence="1">
    <location>
        <begin position="1"/>
        <end position="24"/>
    </location>
</feature>
<dbReference type="AlphaFoldDB" id="A0A562LS45"/>
<evidence type="ECO:0000313" key="3">
    <source>
        <dbReference type="Proteomes" id="UP000316471"/>
    </source>
</evidence>